<sequence>MLKQPERDSRNVNDLFYEMEGRQIRKMNKVLAGVELTKAEEKTLLWLAGWEESTVDHLLSVIEKVARIRANKKGGYAHKSKCESEK</sequence>
<keyword evidence="2" id="KW-1185">Reference proteome</keyword>
<accession>A0A3E3K4F5</accession>
<dbReference type="AlphaFoldDB" id="A0A3E3K4F5"/>
<organism evidence="1 2">
    <name type="scientific">Sellimonas intestinalis</name>
    <dbReference type="NCBI Taxonomy" id="1653434"/>
    <lineage>
        <taxon>Bacteria</taxon>
        <taxon>Bacillati</taxon>
        <taxon>Bacillota</taxon>
        <taxon>Clostridia</taxon>
        <taxon>Lachnospirales</taxon>
        <taxon>Lachnospiraceae</taxon>
        <taxon>Sellimonas</taxon>
    </lineage>
</organism>
<name>A0A3E3K4F5_9FIRM</name>
<gene>
    <name evidence="1" type="ORF">DW016_04240</name>
</gene>
<proteinExistence type="predicted"/>
<evidence type="ECO:0000313" key="1">
    <source>
        <dbReference type="EMBL" id="RGE88739.1"/>
    </source>
</evidence>
<dbReference type="RefSeq" id="WP_024733693.1">
    <property type="nucleotide sequence ID" value="NZ_CP094681.1"/>
</dbReference>
<comment type="caution">
    <text evidence="1">The sequence shown here is derived from an EMBL/GenBank/DDBJ whole genome shotgun (WGS) entry which is preliminary data.</text>
</comment>
<dbReference type="OrthoDB" id="2970524at2"/>
<protein>
    <submittedName>
        <fullName evidence="1">Uncharacterized protein</fullName>
    </submittedName>
</protein>
<dbReference type="Proteomes" id="UP000261080">
    <property type="component" value="Unassembled WGS sequence"/>
</dbReference>
<dbReference type="EMBL" id="QVLX01000002">
    <property type="protein sequence ID" value="RGE88739.1"/>
    <property type="molecule type" value="Genomic_DNA"/>
</dbReference>
<reference evidence="1 2" key="1">
    <citation type="submission" date="2018-08" db="EMBL/GenBank/DDBJ databases">
        <title>A genome reference for cultivated species of the human gut microbiota.</title>
        <authorList>
            <person name="Zou Y."/>
            <person name="Xue W."/>
            <person name="Luo G."/>
        </authorList>
    </citation>
    <scope>NUCLEOTIDE SEQUENCE [LARGE SCALE GENOMIC DNA]</scope>
    <source>
        <strain evidence="1 2">AF37-2AT</strain>
    </source>
</reference>
<evidence type="ECO:0000313" key="2">
    <source>
        <dbReference type="Proteomes" id="UP000261080"/>
    </source>
</evidence>